<keyword evidence="2" id="KW-0813">Transport</keyword>
<keyword evidence="4" id="KW-0769">Symport</keyword>
<keyword evidence="6 7" id="KW-0472">Membrane</keyword>
<feature type="transmembrane region" description="Helical" evidence="7">
    <location>
        <begin position="76"/>
        <end position="98"/>
    </location>
</feature>
<proteinExistence type="predicted"/>
<evidence type="ECO:0000256" key="2">
    <source>
        <dbReference type="ARBA" id="ARBA00022448"/>
    </source>
</evidence>
<dbReference type="SUPFAM" id="SSF118215">
    <property type="entry name" value="Proton glutamate symport protein"/>
    <property type="match status" value="1"/>
</dbReference>
<gene>
    <name evidence="8" type="ORF">ACFPOG_28820</name>
</gene>
<evidence type="ECO:0000256" key="3">
    <source>
        <dbReference type="ARBA" id="ARBA00022692"/>
    </source>
</evidence>
<evidence type="ECO:0000313" key="8">
    <source>
        <dbReference type="EMBL" id="MFC5452217.1"/>
    </source>
</evidence>
<feature type="transmembrane region" description="Helical" evidence="7">
    <location>
        <begin position="224"/>
        <end position="245"/>
    </location>
</feature>
<dbReference type="Gene3D" id="1.10.3860.10">
    <property type="entry name" value="Sodium:dicarboxylate symporter"/>
    <property type="match status" value="1"/>
</dbReference>
<accession>A0ABW0KGM9</accession>
<feature type="transmembrane region" description="Helical" evidence="7">
    <location>
        <begin position="47"/>
        <end position="64"/>
    </location>
</feature>
<keyword evidence="3 7" id="KW-0812">Transmembrane</keyword>
<evidence type="ECO:0000256" key="6">
    <source>
        <dbReference type="ARBA" id="ARBA00023136"/>
    </source>
</evidence>
<name>A0ABW0KGM9_9BACL</name>
<evidence type="ECO:0000256" key="5">
    <source>
        <dbReference type="ARBA" id="ARBA00022989"/>
    </source>
</evidence>
<dbReference type="Pfam" id="PF00375">
    <property type="entry name" value="SDF"/>
    <property type="match status" value="1"/>
</dbReference>
<evidence type="ECO:0000256" key="7">
    <source>
        <dbReference type="SAM" id="Phobius"/>
    </source>
</evidence>
<dbReference type="InterPro" id="IPR036458">
    <property type="entry name" value="Na:dicarbo_symporter_sf"/>
</dbReference>
<dbReference type="Proteomes" id="UP001596044">
    <property type="component" value="Unassembled WGS sequence"/>
</dbReference>
<evidence type="ECO:0000256" key="1">
    <source>
        <dbReference type="ARBA" id="ARBA00004141"/>
    </source>
</evidence>
<comment type="subcellular location">
    <subcellularLocation>
        <location evidence="1">Membrane</location>
        <topology evidence="1">Multi-pass membrane protein</topology>
    </subcellularLocation>
</comment>
<comment type="caution">
    <text evidence="8">The sequence shown here is derived from an EMBL/GenBank/DDBJ whole genome shotgun (WGS) entry which is preliminary data.</text>
</comment>
<reference evidence="9" key="1">
    <citation type="journal article" date="2019" name="Int. J. Syst. Evol. Microbiol.">
        <title>The Global Catalogue of Microorganisms (GCM) 10K type strain sequencing project: providing services to taxonomists for standard genome sequencing and annotation.</title>
        <authorList>
            <consortium name="The Broad Institute Genomics Platform"/>
            <consortium name="The Broad Institute Genome Sequencing Center for Infectious Disease"/>
            <person name="Wu L."/>
            <person name="Ma J."/>
        </authorList>
    </citation>
    <scope>NUCLEOTIDE SEQUENCE [LARGE SCALE GENOMIC DNA]</scope>
    <source>
        <strain evidence="9">KACC 11904</strain>
    </source>
</reference>
<keyword evidence="9" id="KW-1185">Reference proteome</keyword>
<evidence type="ECO:0000256" key="4">
    <source>
        <dbReference type="ARBA" id="ARBA00022847"/>
    </source>
</evidence>
<dbReference type="PANTHER" id="PTHR42865:SF1">
    <property type="entry name" value="AEROBIC C4-DICARBOXYLATE TRANSPORT PROTEIN"/>
    <property type="match status" value="1"/>
</dbReference>
<dbReference type="NCBIfam" id="NF002461">
    <property type="entry name" value="PRK01663.1"/>
    <property type="match status" value="1"/>
</dbReference>
<dbReference type="EMBL" id="JBHSMJ010000042">
    <property type="protein sequence ID" value="MFC5452217.1"/>
    <property type="molecule type" value="Genomic_DNA"/>
</dbReference>
<keyword evidence="5 7" id="KW-1133">Transmembrane helix</keyword>
<protein>
    <submittedName>
        <fullName evidence="8">Dicarboxylate/amino acid:cation symporter</fullName>
    </submittedName>
</protein>
<dbReference type="InterPro" id="IPR001991">
    <property type="entry name" value="Na-dicarboxylate_symporter"/>
</dbReference>
<dbReference type="PRINTS" id="PR00173">
    <property type="entry name" value="EDTRNSPORT"/>
</dbReference>
<dbReference type="RefSeq" id="WP_270877667.1">
    <property type="nucleotide sequence ID" value="NZ_JAQFVF010000005.1"/>
</dbReference>
<sequence>MQKLTKNLTLQVLLAIILGIVFGQFFPEQAAGLKVLSDVFVKMIKMVIAPIVFFTIVVGFAGMGDMKKIGRIGGKALLYFEIITTFAMAIGIAVMYIIQPGAGMSTKNVNAADVAKYTKEAAATSHGFVDFLVGIVPDNVMAAFSKGDMLPVLFFSVLFGLAMAGLGSKVKPVMGFFVQLNEIFFRLVGIIMKFSPIAAFGAMSYTIGMFGVHSLFSLGKMMGSVYITMVLFVFVVLGTICRIYGFRITKLLKHIKEELLLVLGTSSSESALPRVMEKLEKFGASKPVVGLVVPTGYSFNLDGTSIYLSMAALFIAQAYGVQLDWIQVLTLLGVLMLTSKGAAGITGSGFVTLAATLAAIPHNVIPVEGMALLIGVDRFMSEARAITNIIGNSVATIVIAKSENQFNHDAAETPVGFAEPLHETRAGQEAGAELPGKLA</sequence>
<feature type="transmembrane region" description="Helical" evidence="7">
    <location>
        <begin position="187"/>
        <end position="212"/>
    </location>
</feature>
<dbReference type="PANTHER" id="PTHR42865">
    <property type="entry name" value="PROTON/GLUTAMATE-ASPARTATE SYMPORTER"/>
    <property type="match status" value="1"/>
</dbReference>
<organism evidence="8 9">
    <name type="scientific">Paenibacillus aestuarii</name>
    <dbReference type="NCBI Taxonomy" id="516965"/>
    <lineage>
        <taxon>Bacteria</taxon>
        <taxon>Bacillati</taxon>
        <taxon>Bacillota</taxon>
        <taxon>Bacilli</taxon>
        <taxon>Bacillales</taxon>
        <taxon>Paenibacillaceae</taxon>
        <taxon>Paenibacillus</taxon>
    </lineage>
</organism>
<dbReference type="PROSITE" id="PS00714">
    <property type="entry name" value="NA_DICARBOXYL_SYMP_2"/>
    <property type="match status" value="1"/>
</dbReference>
<evidence type="ECO:0000313" key="9">
    <source>
        <dbReference type="Proteomes" id="UP001596044"/>
    </source>
</evidence>
<dbReference type="InterPro" id="IPR018107">
    <property type="entry name" value="Na-dicarboxylate_symporter_CS"/>
</dbReference>
<feature type="transmembrane region" description="Helical" evidence="7">
    <location>
        <begin position="149"/>
        <end position="166"/>
    </location>
</feature>